<keyword evidence="5 7" id="KW-0472">Membrane</keyword>
<protein>
    <recommendedName>
        <fullName evidence="12">ABC transporter permease</fullName>
    </recommendedName>
</protein>
<dbReference type="Pfam" id="PF12704">
    <property type="entry name" value="MacB_PCD"/>
    <property type="match status" value="1"/>
</dbReference>
<evidence type="ECO:0000256" key="1">
    <source>
        <dbReference type="ARBA" id="ARBA00004651"/>
    </source>
</evidence>
<evidence type="ECO:0000256" key="7">
    <source>
        <dbReference type="SAM" id="Phobius"/>
    </source>
</evidence>
<evidence type="ECO:0000256" key="6">
    <source>
        <dbReference type="ARBA" id="ARBA00038076"/>
    </source>
</evidence>
<feature type="transmembrane region" description="Helical" evidence="7">
    <location>
        <begin position="296"/>
        <end position="328"/>
    </location>
</feature>
<dbReference type="InterPro" id="IPR050250">
    <property type="entry name" value="Macrolide_Exporter_MacB"/>
</dbReference>
<organism evidence="10 11">
    <name type="scientific">Campylobacter estrildidarum</name>
    <dbReference type="NCBI Taxonomy" id="2510189"/>
    <lineage>
        <taxon>Bacteria</taxon>
        <taxon>Pseudomonadati</taxon>
        <taxon>Campylobacterota</taxon>
        <taxon>Epsilonproteobacteria</taxon>
        <taxon>Campylobacterales</taxon>
        <taxon>Campylobacteraceae</taxon>
        <taxon>Campylobacter</taxon>
    </lineage>
</organism>
<keyword evidence="2" id="KW-1003">Cell membrane</keyword>
<reference evidence="10 11" key="1">
    <citation type="submission" date="2018-05" db="EMBL/GenBank/DDBJ databases">
        <title>Novel Campyloabacter and Helicobacter Species and Strains.</title>
        <authorList>
            <person name="Mannion A.J."/>
            <person name="Shen Z."/>
            <person name="Fox J.G."/>
        </authorList>
    </citation>
    <scope>NUCLEOTIDE SEQUENCE [LARGE SCALE GENOMIC DNA]</scope>
    <source>
        <strain evidence="11">MIT17-664</strain>
    </source>
</reference>
<keyword evidence="4 7" id="KW-1133">Transmembrane helix</keyword>
<name>A0A4U7BID7_9BACT</name>
<gene>
    <name evidence="10" type="ORF">CQA69_02790</name>
</gene>
<dbReference type="GO" id="GO:0022857">
    <property type="term" value="F:transmembrane transporter activity"/>
    <property type="evidence" value="ECO:0007669"/>
    <property type="project" value="TreeGrafter"/>
</dbReference>
<sequence length="373" mass="41613">MENRFFFNELFKSLSFSYQRLFIIVLSIFIGALTCSAFLNIYFDIDTKLSKELKAYGANVIISSKNIDENFIPNIKYEEIKQKLKARALTPFLYEFLNLGSTSAVVLGTDFKALRLTKPFLEIKDGSFSLRDFNDNSVFLGVDLAKQLNLKAGNELQIYNPNNGKSVKLTIKAIFSSNDEFDSIALASLNVIQNLSDTQGINYANAIIDSDFQSVWHKTQTISDNTINAKPISSVSLSENLVLKKIKTLMFLIVIIVLIIVTTSVNTTLSSIIFSRKKEIALRLALGAKKSEIFKLFASECFIVSLIASIIGAFCGIFLANIFGYLIFNSSIDFRFKAVLISIIISLAFAFFAAFLPIKKALKINICDNLKGD</sequence>
<dbReference type="Pfam" id="PF02687">
    <property type="entry name" value="FtsX"/>
    <property type="match status" value="1"/>
</dbReference>
<evidence type="ECO:0000313" key="11">
    <source>
        <dbReference type="Proteomes" id="UP000308838"/>
    </source>
</evidence>
<evidence type="ECO:0000256" key="2">
    <source>
        <dbReference type="ARBA" id="ARBA00022475"/>
    </source>
</evidence>
<evidence type="ECO:0000313" key="10">
    <source>
        <dbReference type="EMBL" id="TKX31563.1"/>
    </source>
</evidence>
<feature type="transmembrane region" description="Helical" evidence="7">
    <location>
        <begin position="334"/>
        <end position="356"/>
    </location>
</feature>
<dbReference type="Proteomes" id="UP000308838">
    <property type="component" value="Unassembled WGS sequence"/>
</dbReference>
<feature type="domain" description="MacB-like periplasmic core" evidence="9">
    <location>
        <begin position="22"/>
        <end position="196"/>
    </location>
</feature>
<evidence type="ECO:0000259" key="8">
    <source>
        <dbReference type="Pfam" id="PF02687"/>
    </source>
</evidence>
<dbReference type="AlphaFoldDB" id="A0A4U7BID7"/>
<dbReference type="PANTHER" id="PTHR30572">
    <property type="entry name" value="MEMBRANE COMPONENT OF TRANSPORTER-RELATED"/>
    <property type="match status" value="1"/>
</dbReference>
<evidence type="ECO:0000256" key="4">
    <source>
        <dbReference type="ARBA" id="ARBA00022989"/>
    </source>
</evidence>
<keyword evidence="3 7" id="KW-0812">Transmembrane</keyword>
<dbReference type="GO" id="GO:0005886">
    <property type="term" value="C:plasma membrane"/>
    <property type="evidence" value="ECO:0007669"/>
    <property type="project" value="UniProtKB-SubCell"/>
</dbReference>
<feature type="domain" description="ABC3 transporter permease C-terminal" evidence="8">
    <location>
        <begin position="252"/>
        <end position="366"/>
    </location>
</feature>
<dbReference type="InterPro" id="IPR025857">
    <property type="entry name" value="MacB_PCD"/>
</dbReference>
<evidence type="ECO:0008006" key="12">
    <source>
        <dbReference type="Google" id="ProtNLM"/>
    </source>
</evidence>
<feature type="transmembrane region" description="Helical" evidence="7">
    <location>
        <begin position="21"/>
        <end position="43"/>
    </location>
</feature>
<comment type="caution">
    <text evidence="10">The sequence shown here is derived from an EMBL/GenBank/DDBJ whole genome shotgun (WGS) entry which is preliminary data.</text>
</comment>
<proteinExistence type="inferred from homology"/>
<dbReference type="RefSeq" id="WP_137620302.1">
    <property type="nucleotide sequence ID" value="NZ_NXLZ01000003.1"/>
</dbReference>
<feature type="transmembrane region" description="Helical" evidence="7">
    <location>
        <begin position="249"/>
        <end position="275"/>
    </location>
</feature>
<evidence type="ECO:0000256" key="3">
    <source>
        <dbReference type="ARBA" id="ARBA00022692"/>
    </source>
</evidence>
<accession>A0A4U7BID7</accession>
<dbReference type="OrthoDB" id="9770036at2"/>
<dbReference type="PANTHER" id="PTHR30572:SF4">
    <property type="entry name" value="ABC TRANSPORTER PERMEASE YTRF"/>
    <property type="match status" value="1"/>
</dbReference>
<comment type="subcellular location">
    <subcellularLocation>
        <location evidence="1">Cell membrane</location>
        <topology evidence="1">Multi-pass membrane protein</topology>
    </subcellularLocation>
</comment>
<comment type="similarity">
    <text evidence="6">Belongs to the ABC-4 integral membrane protein family.</text>
</comment>
<keyword evidence="11" id="KW-1185">Reference proteome</keyword>
<dbReference type="InterPro" id="IPR003838">
    <property type="entry name" value="ABC3_permease_C"/>
</dbReference>
<dbReference type="EMBL" id="NXLZ01000003">
    <property type="protein sequence ID" value="TKX31563.1"/>
    <property type="molecule type" value="Genomic_DNA"/>
</dbReference>
<evidence type="ECO:0000259" key="9">
    <source>
        <dbReference type="Pfam" id="PF12704"/>
    </source>
</evidence>
<evidence type="ECO:0000256" key="5">
    <source>
        <dbReference type="ARBA" id="ARBA00023136"/>
    </source>
</evidence>